<sequence length="155" mass="18424">MKFKYFSIELSGYGDIETEVRQQTTKAGCLNDTIWKNKYIGVEVKSRIYKAILTYTAETRPDRAKTKRFLETGEMKIIHKITGKTLLDRERRDNIRQTCKVDSINEWVLSRRREWNEHISRMDEGRIVRSAHKSPLGRRSTGRPRKRWSDNFTIE</sequence>
<evidence type="ECO:0000313" key="2">
    <source>
        <dbReference type="Proteomes" id="UP000504635"/>
    </source>
</evidence>
<dbReference type="RefSeq" id="XP_030767906.1">
    <property type="nucleotide sequence ID" value="XM_030912046.1"/>
</dbReference>
<dbReference type="AlphaFoldDB" id="A0A6J2YXJ8"/>
<keyword evidence="2" id="KW-1185">Reference proteome</keyword>
<reference evidence="3" key="1">
    <citation type="submission" date="2025-08" db="UniProtKB">
        <authorList>
            <consortium name="RefSeq"/>
        </authorList>
    </citation>
    <scope>IDENTIFICATION</scope>
    <source>
        <tissue evidence="3">Gonads</tissue>
    </source>
</reference>
<gene>
    <name evidence="3" type="primary">LOC115891558</name>
</gene>
<dbReference type="KEGG" id="soy:115891558"/>
<accession>A0A6J2YXJ8</accession>
<proteinExistence type="predicted"/>
<name>A0A6J2YXJ8_SITOR</name>
<dbReference type="InParanoid" id="A0A6J2YXJ8"/>
<evidence type="ECO:0000256" key="1">
    <source>
        <dbReference type="SAM" id="MobiDB-lite"/>
    </source>
</evidence>
<dbReference type="GeneID" id="115891558"/>
<feature type="region of interest" description="Disordered" evidence="1">
    <location>
        <begin position="130"/>
        <end position="155"/>
    </location>
</feature>
<dbReference type="Proteomes" id="UP000504635">
    <property type="component" value="Unplaced"/>
</dbReference>
<organism evidence="2 3">
    <name type="scientific">Sitophilus oryzae</name>
    <name type="common">Rice weevil</name>
    <name type="synonym">Curculio oryzae</name>
    <dbReference type="NCBI Taxonomy" id="7048"/>
    <lineage>
        <taxon>Eukaryota</taxon>
        <taxon>Metazoa</taxon>
        <taxon>Ecdysozoa</taxon>
        <taxon>Arthropoda</taxon>
        <taxon>Hexapoda</taxon>
        <taxon>Insecta</taxon>
        <taxon>Pterygota</taxon>
        <taxon>Neoptera</taxon>
        <taxon>Endopterygota</taxon>
        <taxon>Coleoptera</taxon>
        <taxon>Polyphaga</taxon>
        <taxon>Cucujiformia</taxon>
        <taxon>Curculionidae</taxon>
        <taxon>Dryophthorinae</taxon>
        <taxon>Sitophilus</taxon>
    </lineage>
</organism>
<protein>
    <submittedName>
        <fullName evidence="3">Uncharacterized protein LOC115891558</fullName>
    </submittedName>
</protein>
<feature type="compositionally biased region" description="Basic residues" evidence="1">
    <location>
        <begin position="130"/>
        <end position="146"/>
    </location>
</feature>
<dbReference type="OrthoDB" id="6737571at2759"/>
<evidence type="ECO:0000313" key="3">
    <source>
        <dbReference type="RefSeq" id="XP_030767906.1"/>
    </source>
</evidence>